<feature type="compositionally biased region" description="Low complexity" evidence="1">
    <location>
        <begin position="70"/>
        <end position="82"/>
    </location>
</feature>
<gene>
    <name evidence="3" type="primary">Contig15228.g16221</name>
    <name evidence="3" type="ORF">STYLEM_7850</name>
</gene>
<dbReference type="SUPFAM" id="SSF47923">
    <property type="entry name" value="Ypt/Rab-GAP domain of gyp1p"/>
    <property type="match status" value="2"/>
</dbReference>
<dbReference type="Pfam" id="PF00566">
    <property type="entry name" value="RabGAP-TBC"/>
    <property type="match status" value="1"/>
</dbReference>
<feature type="compositionally biased region" description="Polar residues" evidence="1">
    <location>
        <begin position="41"/>
        <end position="60"/>
    </location>
</feature>
<sequence>MNPVITKEEQTQLTTLSANFFNQPAPINDLKIGKIKSTSNPFRMPFSSNNNKMPVIQQQRSDSKSEDQKYSPPSSAQKPKPQVIDVNQMIIKLERKLVKIRDDNRLKEKEQQMFQLRKEIKELEQDLLLTKIDLAQAKGELDEYEYQIDEYKRVIKQENQDSQNSSTDQTQDKESSRSQRNQSKTKTVFKYKNMIKYPVSLLTKTQIVNQVKVPKFLKKLNPFSGNSGNSGHSSQNVLDDPIFGSDSIDDTPKNTNKKQPDNLQFSELDMGISTTVSMAAPMRDIRQETLSAAVYLNYFQKTHDEKHIDQWFKVYIPLIKEGYDEEFRKNKKLKQEIVSGIPVPLRGQVWQALVGNKLRISSFLFQVFKDNGQHDYNMDPDNPRIKLNPLIEEDIPRTFPHLNDLFEEIQSLSTSLREILLAYQNFRQDIGYVQGMSYVAGMLLLHCGPPEECFKVFCNILNMEIIFNFYNFKISEINKTYKVYWKLLKEQAPLLYDNLKADNVSCSVFLFEWVLTLFSSSFEIEICTYLWDQIFFFGDMYIVKIAVTICYLLQKKFINEIKTVDGLAIIKKGRLHLQKDELFDALNKIKLDLSYIESLYAKLDAIEDEQ</sequence>
<dbReference type="PANTHER" id="PTHR47219:SF9">
    <property type="entry name" value="GTPASE ACTIVATING PROTEIN AND CENTROSOME-ASSOCIATED, ISOFORM B"/>
    <property type="match status" value="1"/>
</dbReference>
<dbReference type="AlphaFoldDB" id="A0A078AAH4"/>
<feature type="domain" description="Rab-GAP TBC" evidence="2">
    <location>
        <begin position="340"/>
        <end position="538"/>
    </location>
</feature>
<proteinExistence type="predicted"/>
<dbReference type="OMA" id="PLEMEWM"/>
<protein>
    <submittedName>
        <fullName evidence="3">Tbc1 domain family member 14</fullName>
    </submittedName>
</protein>
<dbReference type="PROSITE" id="PS50086">
    <property type="entry name" value="TBC_RABGAP"/>
    <property type="match status" value="1"/>
</dbReference>
<dbReference type="PANTHER" id="PTHR47219">
    <property type="entry name" value="RAB GTPASE-ACTIVATING PROTEIN 1-LIKE"/>
    <property type="match status" value="1"/>
</dbReference>
<evidence type="ECO:0000256" key="1">
    <source>
        <dbReference type="SAM" id="MobiDB-lite"/>
    </source>
</evidence>
<keyword evidence="4" id="KW-1185">Reference proteome</keyword>
<dbReference type="Gene3D" id="1.10.8.270">
    <property type="entry name" value="putative rabgap domain of human tbc1 domain family member 14 like domains"/>
    <property type="match status" value="1"/>
</dbReference>
<evidence type="ECO:0000313" key="4">
    <source>
        <dbReference type="Proteomes" id="UP000039865"/>
    </source>
</evidence>
<reference evidence="3 4" key="1">
    <citation type="submission" date="2014-06" db="EMBL/GenBank/DDBJ databases">
        <authorList>
            <person name="Swart Estienne"/>
        </authorList>
    </citation>
    <scope>NUCLEOTIDE SEQUENCE [LARGE SCALE GENOMIC DNA]</scope>
    <source>
        <strain evidence="3 4">130c</strain>
    </source>
</reference>
<dbReference type="Gene3D" id="1.10.472.80">
    <property type="entry name" value="Ypt/Rab-GAP domain of gyp1p, domain 3"/>
    <property type="match status" value="1"/>
</dbReference>
<dbReference type="InterPro" id="IPR050302">
    <property type="entry name" value="Rab_GAP_TBC_domain"/>
</dbReference>
<feature type="compositionally biased region" description="Low complexity" evidence="1">
    <location>
        <begin position="160"/>
        <end position="169"/>
    </location>
</feature>
<feature type="region of interest" description="Disordered" evidence="1">
    <location>
        <begin position="157"/>
        <end position="187"/>
    </location>
</feature>
<dbReference type="Gene3D" id="1.10.10.750">
    <property type="entry name" value="Ypt/Rab-GAP domain of gyp1p, domain 1"/>
    <property type="match status" value="1"/>
</dbReference>
<dbReference type="OrthoDB" id="435695at2759"/>
<feature type="compositionally biased region" description="Low complexity" evidence="1">
    <location>
        <begin position="224"/>
        <end position="236"/>
    </location>
</feature>
<dbReference type="EMBL" id="CCKQ01007486">
    <property type="protein sequence ID" value="CDW78866.1"/>
    <property type="molecule type" value="Genomic_DNA"/>
</dbReference>
<dbReference type="GO" id="GO:0031267">
    <property type="term" value="F:small GTPase binding"/>
    <property type="evidence" value="ECO:0007669"/>
    <property type="project" value="TreeGrafter"/>
</dbReference>
<dbReference type="InterPro" id="IPR000195">
    <property type="entry name" value="Rab-GAP-TBC_dom"/>
</dbReference>
<dbReference type="InterPro" id="IPR035969">
    <property type="entry name" value="Rab-GAP_TBC_sf"/>
</dbReference>
<dbReference type="SMART" id="SM00164">
    <property type="entry name" value="TBC"/>
    <property type="match status" value="1"/>
</dbReference>
<evidence type="ECO:0000259" key="2">
    <source>
        <dbReference type="PROSITE" id="PS50086"/>
    </source>
</evidence>
<organism evidence="3 4">
    <name type="scientific">Stylonychia lemnae</name>
    <name type="common">Ciliate</name>
    <dbReference type="NCBI Taxonomy" id="5949"/>
    <lineage>
        <taxon>Eukaryota</taxon>
        <taxon>Sar</taxon>
        <taxon>Alveolata</taxon>
        <taxon>Ciliophora</taxon>
        <taxon>Intramacronucleata</taxon>
        <taxon>Spirotrichea</taxon>
        <taxon>Stichotrichia</taxon>
        <taxon>Sporadotrichida</taxon>
        <taxon>Oxytrichidae</taxon>
        <taxon>Stylonychinae</taxon>
        <taxon>Stylonychia</taxon>
    </lineage>
</organism>
<dbReference type="GO" id="GO:0005096">
    <property type="term" value="F:GTPase activator activity"/>
    <property type="evidence" value="ECO:0007669"/>
    <property type="project" value="TreeGrafter"/>
</dbReference>
<dbReference type="Proteomes" id="UP000039865">
    <property type="component" value="Unassembled WGS sequence"/>
</dbReference>
<accession>A0A078AAH4</accession>
<dbReference type="InParanoid" id="A0A078AAH4"/>
<name>A0A078AAH4_STYLE</name>
<feature type="region of interest" description="Disordered" evidence="1">
    <location>
        <begin position="224"/>
        <end position="260"/>
    </location>
</feature>
<feature type="region of interest" description="Disordered" evidence="1">
    <location>
        <begin position="41"/>
        <end position="83"/>
    </location>
</feature>
<evidence type="ECO:0000313" key="3">
    <source>
        <dbReference type="EMBL" id="CDW78866.1"/>
    </source>
</evidence>